<proteinExistence type="predicted"/>
<protein>
    <submittedName>
        <fullName evidence="1">Uncharacterized protein</fullName>
    </submittedName>
</protein>
<evidence type="ECO:0000313" key="1">
    <source>
        <dbReference type="EMBL" id="KAI5684553.1"/>
    </source>
</evidence>
<organism evidence="1 2">
    <name type="scientific">Catharanthus roseus</name>
    <name type="common">Madagascar periwinkle</name>
    <name type="synonym">Vinca rosea</name>
    <dbReference type="NCBI Taxonomy" id="4058"/>
    <lineage>
        <taxon>Eukaryota</taxon>
        <taxon>Viridiplantae</taxon>
        <taxon>Streptophyta</taxon>
        <taxon>Embryophyta</taxon>
        <taxon>Tracheophyta</taxon>
        <taxon>Spermatophyta</taxon>
        <taxon>Magnoliopsida</taxon>
        <taxon>eudicotyledons</taxon>
        <taxon>Gunneridae</taxon>
        <taxon>Pentapetalae</taxon>
        <taxon>asterids</taxon>
        <taxon>lamiids</taxon>
        <taxon>Gentianales</taxon>
        <taxon>Apocynaceae</taxon>
        <taxon>Rauvolfioideae</taxon>
        <taxon>Vinceae</taxon>
        <taxon>Catharanthinae</taxon>
        <taxon>Catharanthus</taxon>
    </lineage>
</organism>
<dbReference type="Proteomes" id="UP001060085">
    <property type="component" value="Linkage Group LG01"/>
</dbReference>
<sequence>MTSISMRSVRRESRRRKPSNSNSRNRKSKSRYGRENPPRRRAKMVRMENSNLTSQQTGLLSWVRKLHQLFKPMEMLNYQRMVQLQNLGMCQRVLNQFLRKLC</sequence>
<keyword evidence="2" id="KW-1185">Reference proteome</keyword>
<name>A0ACC0CI99_CATRO</name>
<reference evidence="2" key="1">
    <citation type="journal article" date="2023" name="Nat. Plants">
        <title>Single-cell RNA sequencing provides a high-resolution roadmap for understanding the multicellular compartmentation of specialized metabolism.</title>
        <authorList>
            <person name="Sun S."/>
            <person name="Shen X."/>
            <person name="Li Y."/>
            <person name="Li Y."/>
            <person name="Wang S."/>
            <person name="Li R."/>
            <person name="Zhang H."/>
            <person name="Shen G."/>
            <person name="Guo B."/>
            <person name="Wei J."/>
            <person name="Xu J."/>
            <person name="St-Pierre B."/>
            <person name="Chen S."/>
            <person name="Sun C."/>
        </authorList>
    </citation>
    <scope>NUCLEOTIDE SEQUENCE [LARGE SCALE GENOMIC DNA]</scope>
</reference>
<accession>A0ACC0CI99</accession>
<dbReference type="EMBL" id="CM044701">
    <property type="protein sequence ID" value="KAI5684553.1"/>
    <property type="molecule type" value="Genomic_DNA"/>
</dbReference>
<evidence type="ECO:0000313" key="2">
    <source>
        <dbReference type="Proteomes" id="UP001060085"/>
    </source>
</evidence>
<comment type="caution">
    <text evidence="1">The sequence shown here is derived from an EMBL/GenBank/DDBJ whole genome shotgun (WGS) entry which is preliminary data.</text>
</comment>
<gene>
    <name evidence="1" type="ORF">M9H77_05781</name>
</gene>